<name>A0A346PLE6_9EURY</name>
<evidence type="ECO:0000256" key="8">
    <source>
        <dbReference type="SAM" id="MobiDB-lite"/>
    </source>
</evidence>
<evidence type="ECO:0000256" key="1">
    <source>
        <dbReference type="ARBA" id="ARBA00004651"/>
    </source>
</evidence>
<dbReference type="Proteomes" id="UP000258613">
    <property type="component" value="Chromosome"/>
</dbReference>
<evidence type="ECO:0000256" key="2">
    <source>
        <dbReference type="ARBA" id="ARBA00022448"/>
    </source>
</evidence>
<dbReference type="PANTHER" id="PTHR30043:SF1">
    <property type="entry name" value="ABC TRANSPORT SYSTEM PERMEASE PROTEIN P69"/>
    <property type="match status" value="1"/>
</dbReference>
<evidence type="ECO:0000256" key="6">
    <source>
        <dbReference type="ARBA" id="ARBA00023136"/>
    </source>
</evidence>
<dbReference type="InterPro" id="IPR005769">
    <property type="entry name" value="PhnE/PtxC"/>
</dbReference>
<comment type="similarity">
    <text evidence="7">Belongs to the binding-protein-dependent transport system permease family.</text>
</comment>
<keyword evidence="11" id="KW-1185">Reference proteome</keyword>
<feature type="compositionally biased region" description="Basic and acidic residues" evidence="8">
    <location>
        <begin position="12"/>
        <end position="35"/>
    </location>
</feature>
<keyword evidence="5 7" id="KW-1133">Transmembrane helix</keyword>
<protein>
    <submittedName>
        <fullName evidence="10">Phosphonate ABC transporter permease protein phnE</fullName>
    </submittedName>
</protein>
<evidence type="ECO:0000256" key="5">
    <source>
        <dbReference type="ARBA" id="ARBA00022989"/>
    </source>
</evidence>
<keyword evidence="3" id="KW-1003">Cell membrane</keyword>
<reference evidence="11" key="1">
    <citation type="submission" date="2018-02" db="EMBL/GenBank/DDBJ databases">
        <title>Phenotypic and genomic properties of facultatively anaerobic sulfur-reducing natronoarchaea from hypersaline soda lakes.</title>
        <authorList>
            <person name="Sorokin D.Y."/>
            <person name="Kublanov I.V."/>
            <person name="Roman P."/>
            <person name="Sinninghe Damste J.S."/>
            <person name="Golyshin P.N."/>
            <person name="Rojo D."/>
            <person name="Ciordia S."/>
            <person name="Mena M.D.C."/>
            <person name="Ferrer M."/>
            <person name="Messina E."/>
            <person name="Smedile F."/>
            <person name="La Spada G."/>
            <person name="La Cono V."/>
            <person name="Yakimov M.M."/>
        </authorList>
    </citation>
    <scope>NUCLEOTIDE SEQUENCE [LARGE SCALE GENOMIC DNA]</scope>
    <source>
        <strain evidence="11">AArc-Mg</strain>
    </source>
</reference>
<dbReference type="Pfam" id="PF00528">
    <property type="entry name" value="BPD_transp_1"/>
    <property type="match status" value="1"/>
</dbReference>
<feature type="domain" description="ABC transmembrane type-1" evidence="9">
    <location>
        <begin position="183"/>
        <end position="365"/>
    </location>
</feature>
<dbReference type="AlphaFoldDB" id="A0A346PLE6"/>
<dbReference type="PANTHER" id="PTHR30043">
    <property type="entry name" value="PHOSPHONATES TRANSPORT SYSTEM PERMEASE PROTEIN"/>
    <property type="match status" value="1"/>
</dbReference>
<evidence type="ECO:0000313" key="10">
    <source>
        <dbReference type="EMBL" id="AXR80341.1"/>
    </source>
</evidence>
<sequence>MQKRGPADQADGDSRDSKRAVRTEGARDEQERVDTDSLEPMPDGGVVDQQPSDGDDEINRQFESIKETRKQRAIGWAALAGLLGFLTYQGFAATEFFDDDTDFTWGHFSSRMTEYFPMAEITDLGGFSVRIIDVRVYWEFIRDMNLIYDPEVGSLIFQFPVNLTDLYTFVFVELGIFSIFGEAGTTLAMGLVGTVLGFPLALLFSILATERVLPFPFNFVFRAVMSFIRAIPAIIWALIFVALVGLGATAATLAIGFNTIGNLGRLFVEDLEELEDGPIEAMQTTGANKSEIVFFGMLSQVRTSFIAWTLYIFEINVRAAVTVGVIGAGGLGAIVAAQQNQLNYQEMMATLFVIFVLILLVELFSQRLRARLRSDEEKRSWRELIFGFPARMADSLRQ</sequence>
<dbReference type="CDD" id="cd06261">
    <property type="entry name" value="TM_PBP2"/>
    <property type="match status" value="1"/>
</dbReference>
<evidence type="ECO:0000256" key="7">
    <source>
        <dbReference type="RuleBase" id="RU363032"/>
    </source>
</evidence>
<feature type="transmembrane region" description="Helical" evidence="7">
    <location>
        <begin position="230"/>
        <end position="257"/>
    </location>
</feature>
<dbReference type="KEGG" id="nag:AArcMg_0318"/>
<dbReference type="SUPFAM" id="SSF161098">
    <property type="entry name" value="MetI-like"/>
    <property type="match status" value="1"/>
</dbReference>
<dbReference type="NCBIfam" id="TIGR01097">
    <property type="entry name" value="PhnE"/>
    <property type="match status" value="1"/>
</dbReference>
<evidence type="ECO:0000313" key="11">
    <source>
        <dbReference type="Proteomes" id="UP000258613"/>
    </source>
</evidence>
<comment type="subcellular location">
    <subcellularLocation>
        <location evidence="1 7">Cell membrane</location>
        <topology evidence="1 7">Multi-pass membrane protein</topology>
    </subcellularLocation>
</comment>
<gene>
    <name evidence="10" type="ORF">AArcMg_0318</name>
</gene>
<evidence type="ECO:0000259" key="9">
    <source>
        <dbReference type="PROSITE" id="PS50928"/>
    </source>
</evidence>
<dbReference type="PROSITE" id="PS50928">
    <property type="entry name" value="ABC_TM1"/>
    <property type="match status" value="1"/>
</dbReference>
<dbReference type="GeneID" id="37640803"/>
<accession>A0A346PLE6</accession>
<dbReference type="InterPro" id="IPR035906">
    <property type="entry name" value="MetI-like_sf"/>
</dbReference>
<feature type="region of interest" description="Disordered" evidence="8">
    <location>
        <begin position="1"/>
        <end position="57"/>
    </location>
</feature>
<evidence type="ECO:0000256" key="3">
    <source>
        <dbReference type="ARBA" id="ARBA00022475"/>
    </source>
</evidence>
<dbReference type="Gene3D" id="1.10.3720.10">
    <property type="entry name" value="MetI-like"/>
    <property type="match status" value="1"/>
</dbReference>
<proteinExistence type="inferred from homology"/>
<keyword evidence="6 7" id="KW-0472">Membrane</keyword>
<keyword evidence="2 7" id="KW-0813">Transport</keyword>
<feature type="transmembrane region" description="Helical" evidence="7">
    <location>
        <begin position="320"/>
        <end position="338"/>
    </location>
</feature>
<dbReference type="GO" id="GO:0005886">
    <property type="term" value="C:plasma membrane"/>
    <property type="evidence" value="ECO:0007669"/>
    <property type="project" value="UniProtKB-SubCell"/>
</dbReference>
<feature type="transmembrane region" description="Helical" evidence="7">
    <location>
        <begin position="187"/>
        <end position="209"/>
    </location>
</feature>
<dbReference type="GO" id="GO:0015416">
    <property type="term" value="F:ABC-type phosphonate transporter activity"/>
    <property type="evidence" value="ECO:0007669"/>
    <property type="project" value="InterPro"/>
</dbReference>
<dbReference type="InterPro" id="IPR000515">
    <property type="entry name" value="MetI-like"/>
</dbReference>
<dbReference type="RefSeq" id="WP_228443469.1">
    <property type="nucleotide sequence ID" value="NZ_CP027033.1"/>
</dbReference>
<evidence type="ECO:0000256" key="4">
    <source>
        <dbReference type="ARBA" id="ARBA00022692"/>
    </source>
</evidence>
<organism evidence="10 11">
    <name type="scientific">Natrarchaeobaculum sulfurireducens</name>
    <dbReference type="NCBI Taxonomy" id="2044521"/>
    <lineage>
        <taxon>Archaea</taxon>
        <taxon>Methanobacteriati</taxon>
        <taxon>Methanobacteriota</taxon>
        <taxon>Stenosarchaea group</taxon>
        <taxon>Halobacteria</taxon>
        <taxon>Halobacteriales</taxon>
        <taxon>Natrialbaceae</taxon>
        <taxon>Natrarchaeobaculum</taxon>
    </lineage>
</organism>
<keyword evidence="4 7" id="KW-0812">Transmembrane</keyword>
<feature type="transmembrane region" description="Helical" evidence="7">
    <location>
        <begin position="73"/>
        <end position="91"/>
    </location>
</feature>
<feature type="transmembrane region" description="Helical" evidence="7">
    <location>
        <begin position="344"/>
        <end position="364"/>
    </location>
</feature>
<dbReference type="EMBL" id="CP027033">
    <property type="protein sequence ID" value="AXR80341.1"/>
    <property type="molecule type" value="Genomic_DNA"/>
</dbReference>